<reference evidence="1" key="1">
    <citation type="journal article" date="2021" name="Proc. Natl. Acad. Sci. U.S.A.">
        <title>A Catalog of Tens of Thousands of Viruses from Human Metagenomes Reveals Hidden Associations with Chronic Diseases.</title>
        <authorList>
            <person name="Tisza M.J."/>
            <person name="Buck C.B."/>
        </authorList>
    </citation>
    <scope>NUCLEOTIDE SEQUENCE</scope>
    <source>
        <strain evidence="1">CtsAp5</strain>
    </source>
</reference>
<organism evidence="1">
    <name type="scientific">Ackermannviridae sp</name>
    <dbReference type="NCBI Taxonomy" id="2831612"/>
    <lineage>
        <taxon>Viruses</taxon>
        <taxon>Duplodnaviria</taxon>
        <taxon>Heunggongvirae</taxon>
        <taxon>Uroviricota</taxon>
        <taxon>Caudoviricetes</taxon>
        <taxon>Pantevenvirales</taxon>
        <taxon>Ackermannviridae</taxon>
    </lineage>
</organism>
<proteinExistence type="predicted"/>
<accession>A0A8S5VQ25</accession>
<protein>
    <submittedName>
        <fullName evidence="1">Uncharacterized protein</fullName>
    </submittedName>
</protein>
<sequence>MSAAFRSNGAAKVQDLCAVPAPMMLVNRLVQAHSVPS</sequence>
<evidence type="ECO:0000313" key="1">
    <source>
        <dbReference type="EMBL" id="DAG95212.1"/>
    </source>
</evidence>
<dbReference type="EMBL" id="BK035353">
    <property type="protein sequence ID" value="DAG95212.1"/>
    <property type="molecule type" value="Genomic_DNA"/>
</dbReference>
<name>A0A8S5VQ25_9CAUD</name>